<reference evidence="5 6" key="1">
    <citation type="submission" date="2019-07" db="EMBL/GenBank/DDBJ databases">
        <title>Genomics analysis of Aphanomyces spp. identifies a new class of oomycete effector associated with host adaptation.</title>
        <authorList>
            <person name="Gaulin E."/>
        </authorList>
    </citation>
    <scope>NUCLEOTIDE SEQUENCE [LARGE SCALE GENOMIC DNA]</scope>
    <source>
        <strain evidence="5 6">ATCC 201684</strain>
    </source>
</reference>
<evidence type="ECO:0000256" key="1">
    <source>
        <dbReference type="ARBA" id="ARBA00001968"/>
    </source>
</evidence>
<organism evidence="5 6">
    <name type="scientific">Aphanomyces euteiches</name>
    <dbReference type="NCBI Taxonomy" id="100861"/>
    <lineage>
        <taxon>Eukaryota</taxon>
        <taxon>Sar</taxon>
        <taxon>Stramenopiles</taxon>
        <taxon>Oomycota</taxon>
        <taxon>Saprolegniomycetes</taxon>
        <taxon>Saprolegniales</taxon>
        <taxon>Verrucalvaceae</taxon>
        <taxon>Aphanomyces</taxon>
    </lineage>
</organism>
<evidence type="ECO:0000313" key="5">
    <source>
        <dbReference type="EMBL" id="KAF0728094.1"/>
    </source>
</evidence>
<evidence type="ECO:0000256" key="3">
    <source>
        <dbReference type="SAM" id="SignalP"/>
    </source>
</evidence>
<accession>A0A6G0WLD9</accession>
<feature type="chain" id="PRO_5026015031" description="DDE Tnp4 domain-containing protein" evidence="3">
    <location>
        <begin position="22"/>
        <end position="163"/>
    </location>
</feature>
<feature type="domain" description="DDE Tnp4" evidence="4">
    <location>
        <begin position="1"/>
        <end position="131"/>
    </location>
</feature>
<comment type="caution">
    <text evidence="5">The sequence shown here is derived from an EMBL/GenBank/DDBJ whole genome shotgun (WGS) entry which is preliminary data.</text>
</comment>
<dbReference type="InterPro" id="IPR027806">
    <property type="entry name" value="HARBI1_dom"/>
</dbReference>
<dbReference type="AlphaFoldDB" id="A0A6G0WLD9"/>
<evidence type="ECO:0000256" key="2">
    <source>
        <dbReference type="ARBA" id="ARBA00022723"/>
    </source>
</evidence>
<keyword evidence="2" id="KW-0479">Metal-binding</keyword>
<evidence type="ECO:0000313" key="6">
    <source>
        <dbReference type="Proteomes" id="UP000481153"/>
    </source>
</evidence>
<keyword evidence="6" id="KW-1185">Reference proteome</keyword>
<proteinExistence type="predicted"/>
<dbReference type="Pfam" id="PF13359">
    <property type="entry name" value="DDE_Tnp_4"/>
    <property type="match status" value="1"/>
</dbReference>
<comment type="cofactor">
    <cofactor evidence="1">
        <name>a divalent metal cation</name>
        <dbReference type="ChEBI" id="CHEBI:60240"/>
    </cofactor>
</comment>
<name>A0A6G0WLD9_9STRA</name>
<keyword evidence="3" id="KW-0732">Signal</keyword>
<evidence type="ECO:0000259" key="4">
    <source>
        <dbReference type="Pfam" id="PF13359"/>
    </source>
</evidence>
<gene>
    <name evidence="5" type="ORF">Ae201684_013924</name>
</gene>
<dbReference type="Proteomes" id="UP000481153">
    <property type="component" value="Unassembled WGS sequence"/>
</dbReference>
<dbReference type="PANTHER" id="PTHR48471">
    <property type="entry name" value="DDE TNP4 DOMAIN-CONTAINING PROTEIN"/>
    <property type="match status" value="1"/>
</dbReference>
<dbReference type="GO" id="GO:0046872">
    <property type="term" value="F:metal ion binding"/>
    <property type="evidence" value="ECO:0007669"/>
    <property type="project" value="UniProtKB-KW"/>
</dbReference>
<dbReference type="PANTHER" id="PTHR48471:SF1">
    <property type="entry name" value="DDE TNP4 DOMAIN-CONTAINING PROTEIN"/>
    <property type="match status" value="1"/>
</dbReference>
<dbReference type="VEuPathDB" id="FungiDB:AeMF1_018757"/>
<feature type="signal peptide" evidence="3">
    <location>
        <begin position="1"/>
        <end position="21"/>
    </location>
</feature>
<protein>
    <recommendedName>
        <fullName evidence="4">DDE Tnp4 domain-containing protein</fullName>
    </recommendedName>
</protein>
<sequence>MFNGWLHSVFVTGVLCFGIDGTLIWGRHNCPGSWNDGEMSRRLQEILSDPWRTGAGMKIASDSAFPVSGRCAGRIITPLKEGDLERHPHDCRLGMKAMSDSITSLRQAAEWGMGAVGKVYRQLLLPLPYNPAVRAMRLNSIFKLYNFRVRRTGISQIKNVFGA</sequence>
<dbReference type="EMBL" id="VJMJ01000181">
    <property type="protein sequence ID" value="KAF0728094.1"/>
    <property type="molecule type" value="Genomic_DNA"/>
</dbReference>